<feature type="transmembrane region" description="Helical" evidence="1">
    <location>
        <begin position="40"/>
        <end position="57"/>
    </location>
</feature>
<accession>A0ABX7DR16</accession>
<evidence type="ECO:0000313" key="3">
    <source>
        <dbReference type="Proteomes" id="UP000629420"/>
    </source>
</evidence>
<proteinExistence type="predicted"/>
<reference evidence="2 3" key="1">
    <citation type="submission" date="2021-01" db="EMBL/GenBank/DDBJ databases">
        <title>Aequorivita sp. strain KX20305, a bacterium isolated from the sediment collected at a cold seep field in South China Sea.</title>
        <authorList>
            <person name="Zhang H."/>
            <person name="Li C."/>
        </authorList>
    </citation>
    <scope>NUCLEOTIDE SEQUENCE [LARGE SCALE GENOMIC DNA]</scope>
    <source>
        <strain evidence="2 3">KX20305</strain>
    </source>
</reference>
<keyword evidence="1" id="KW-1133">Transmembrane helix</keyword>
<sequence length="69" mass="8054">MNYNPFNLFFMLWTVLFLFLSVVAAVLGFLGLGFGPIEPAKTVFYVFGACLLISLFMQRRKKKRKSYYE</sequence>
<dbReference type="Proteomes" id="UP000629420">
    <property type="component" value="Chromosome"/>
</dbReference>
<keyword evidence="3" id="KW-1185">Reference proteome</keyword>
<keyword evidence="1" id="KW-0472">Membrane</keyword>
<evidence type="ECO:0000313" key="2">
    <source>
        <dbReference type="EMBL" id="QQX76528.1"/>
    </source>
</evidence>
<evidence type="ECO:0000256" key="1">
    <source>
        <dbReference type="SAM" id="Phobius"/>
    </source>
</evidence>
<protein>
    <submittedName>
        <fullName evidence="2">DUF1328 domain-containing protein</fullName>
    </submittedName>
</protein>
<name>A0ABX7DR16_9FLAO</name>
<gene>
    <name evidence="2" type="ORF">JK629_14565</name>
</gene>
<dbReference type="EMBL" id="CP068439">
    <property type="protein sequence ID" value="QQX76528.1"/>
    <property type="molecule type" value="Genomic_DNA"/>
</dbReference>
<keyword evidence="1" id="KW-0812">Transmembrane</keyword>
<organism evidence="2 3">
    <name type="scientific">Aequorivita iocasae</name>
    <dbReference type="NCBI Taxonomy" id="2803865"/>
    <lineage>
        <taxon>Bacteria</taxon>
        <taxon>Pseudomonadati</taxon>
        <taxon>Bacteroidota</taxon>
        <taxon>Flavobacteriia</taxon>
        <taxon>Flavobacteriales</taxon>
        <taxon>Flavobacteriaceae</taxon>
        <taxon>Aequorivita</taxon>
    </lineage>
</organism>